<accession>A0AC34QP06</accession>
<name>A0AC34QP06_9BILA</name>
<protein>
    <submittedName>
        <fullName evidence="2">Serine/threonine specific protein phosphatases domain-containing protein</fullName>
    </submittedName>
</protein>
<dbReference type="WBParaSite" id="JU765_v2.g17995.t1">
    <property type="protein sequence ID" value="JU765_v2.g17995.t1"/>
    <property type="gene ID" value="JU765_v2.g17995"/>
</dbReference>
<dbReference type="Proteomes" id="UP000887576">
    <property type="component" value="Unplaced"/>
</dbReference>
<proteinExistence type="predicted"/>
<organism evidence="1 2">
    <name type="scientific">Panagrolaimus sp. JU765</name>
    <dbReference type="NCBI Taxonomy" id="591449"/>
    <lineage>
        <taxon>Eukaryota</taxon>
        <taxon>Metazoa</taxon>
        <taxon>Ecdysozoa</taxon>
        <taxon>Nematoda</taxon>
        <taxon>Chromadorea</taxon>
        <taxon>Rhabditida</taxon>
        <taxon>Tylenchina</taxon>
        <taxon>Panagrolaimomorpha</taxon>
        <taxon>Panagrolaimoidea</taxon>
        <taxon>Panagrolaimidae</taxon>
        <taxon>Panagrolaimus</taxon>
    </lineage>
</organism>
<evidence type="ECO:0000313" key="2">
    <source>
        <dbReference type="WBParaSite" id="JU765_v2.g17995.t1"/>
    </source>
</evidence>
<sequence length="284" mass="31689">MTSVSSIKSTATAVPSPSLSTCLSENYSQHEAKFTVKPAIKGLAKRIIHRLTVYRLLDGFTELELFEILDSMIELIEPAPAFVEMSAPVVIFGDTHGQFNDLMRMFSYEKLICMHGGISPDIKSLDTLYKLKKPRTHNECDMGIALDLMWSDPATGADACCAWQFNKMRNASWMFGNQSVKEFNAAINVDLVVRAHELCKFGHLFYCDKMLVTIFSAPNYCGTDGNCASCMKVGADLKISFVTLKPILDKSKLSMEKLAELEKQSKNVDVKSPNPSKTFLLVRF</sequence>
<evidence type="ECO:0000313" key="1">
    <source>
        <dbReference type="Proteomes" id="UP000887576"/>
    </source>
</evidence>
<reference evidence="2" key="1">
    <citation type="submission" date="2022-11" db="UniProtKB">
        <authorList>
            <consortium name="WormBaseParasite"/>
        </authorList>
    </citation>
    <scope>IDENTIFICATION</scope>
</reference>